<dbReference type="Gene3D" id="3.30.565.10">
    <property type="entry name" value="Histidine kinase-like ATPase, C-terminal domain"/>
    <property type="match status" value="1"/>
</dbReference>
<evidence type="ECO:0000259" key="10">
    <source>
        <dbReference type="PROSITE" id="PS50109"/>
    </source>
</evidence>
<dbReference type="InterPro" id="IPR003594">
    <property type="entry name" value="HATPase_dom"/>
</dbReference>
<keyword evidence="9" id="KW-1133">Transmembrane helix</keyword>
<dbReference type="InterPro" id="IPR036097">
    <property type="entry name" value="HisK_dim/P_sf"/>
</dbReference>
<dbReference type="GO" id="GO:0016036">
    <property type="term" value="P:cellular response to phosphate starvation"/>
    <property type="evidence" value="ECO:0007669"/>
    <property type="project" value="TreeGrafter"/>
</dbReference>
<dbReference type="InterPro" id="IPR003661">
    <property type="entry name" value="HisK_dim/P_dom"/>
</dbReference>
<keyword evidence="4" id="KW-0597">Phosphoprotein</keyword>
<dbReference type="InterPro" id="IPR003660">
    <property type="entry name" value="HAMP_dom"/>
</dbReference>
<gene>
    <name evidence="12" type="primary">phoR_4</name>
    <name evidence="12" type="ORF">DSM106044_00996</name>
</gene>
<keyword evidence="13" id="KW-1185">Reference proteome</keyword>
<dbReference type="PANTHER" id="PTHR45453">
    <property type="entry name" value="PHOSPHATE REGULON SENSOR PROTEIN PHOR"/>
    <property type="match status" value="1"/>
</dbReference>
<dbReference type="CDD" id="cd06225">
    <property type="entry name" value="HAMP"/>
    <property type="match status" value="1"/>
</dbReference>
<protein>
    <recommendedName>
        <fullName evidence="3">histidine kinase</fullName>
        <ecNumber evidence="3">2.7.13.3</ecNumber>
    </recommendedName>
</protein>
<dbReference type="EMBL" id="QGQD01000023">
    <property type="protein sequence ID" value="TLD01959.1"/>
    <property type="molecule type" value="Genomic_DNA"/>
</dbReference>
<dbReference type="GO" id="GO:0000155">
    <property type="term" value="F:phosphorelay sensor kinase activity"/>
    <property type="evidence" value="ECO:0007669"/>
    <property type="project" value="InterPro"/>
</dbReference>
<dbReference type="Pfam" id="PF00672">
    <property type="entry name" value="HAMP"/>
    <property type="match status" value="1"/>
</dbReference>
<dbReference type="Pfam" id="PF02518">
    <property type="entry name" value="HATPase_c"/>
    <property type="match status" value="1"/>
</dbReference>
<dbReference type="PROSITE" id="PS50885">
    <property type="entry name" value="HAMP"/>
    <property type="match status" value="1"/>
</dbReference>
<dbReference type="PANTHER" id="PTHR45453:SF3">
    <property type="entry name" value="HISTIDINE KINASE"/>
    <property type="match status" value="1"/>
</dbReference>
<dbReference type="Proteomes" id="UP000306509">
    <property type="component" value="Unassembled WGS sequence"/>
</dbReference>
<reference evidence="12 13" key="1">
    <citation type="journal article" date="2019" name="Anaerobe">
        <title>Detection of Robinsoniella peoriensis in multiple bone samples of a trauma patient.</title>
        <authorList>
            <person name="Schrottner P."/>
            <person name="Hartwich K."/>
            <person name="Bunk B."/>
            <person name="Schober I."/>
            <person name="Helbig S."/>
            <person name="Rudolph W.W."/>
            <person name="Gunzer F."/>
        </authorList>
    </citation>
    <scope>NUCLEOTIDE SEQUENCE [LARGE SCALE GENOMIC DNA]</scope>
    <source>
        <strain evidence="12 13">DSM 106044</strain>
    </source>
</reference>
<dbReference type="SMART" id="SM00388">
    <property type="entry name" value="HisKA"/>
    <property type="match status" value="1"/>
</dbReference>
<evidence type="ECO:0000313" key="12">
    <source>
        <dbReference type="EMBL" id="TLD01959.1"/>
    </source>
</evidence>
<feature type="transmembrane region" description="Helical" evidence="9">
    <location>
        <begin position="242"/>
        <end position="261"/>
    </location>
</feature>
<comment type="catalytic activity">
    <reaction evidence="1">
        <text>ATP + protein L-histidine = ADP + protein N-phospho-L-histidine.</text>
        <dbReference type="EC" id="2.7.13.3"/>
    </reaction>
</comment>
<organism evidence="12 13">
    <name type="scientific">Robinsoniella peoriensis</name>
    <dbReference type="NCBI Taxonomy" id="180332"/>
    <lineage>
        <taxon>Bacteria</taxon>
        <taxon>Bacillati</taxon>
        <taxon>Bacillota</taxon>
        <taxon>Clostridia</taxon>
        <taxon>Lachnospirales</taxon>
        <taxon>Lachnospiraceae</taxon>
        <taxon>Robinsoniella</taxon>
    </lineage>
</organism>
<dbReference type="InterPro" id="IPR004358">
    <property type="entry name" value="Sig_transdc_His_kin-like_C"/>
</dbReference>
<dbReference type="GO" id="GO:0004721">
    <property type="term" value="F:phosphoprotein phosphatase activity"/>
    <property type="evidence" value="ECO:0007669"/>
    <property type="project" value="TreeGrafter"/>
</dbReference>
<dbReference type="InterPro" id="IPR050351">
    <property type="entry name" value="BphY/WalK/GraS-like"/>
</dbReference>
<evidence type="ECO:0000256" key="8">
    <source>
        <dbReference type="SAM" id="Coils"/>
    </source>
</evidence>
<dbReference type="SUPFAM" id="SSF158472">
    <property type="entry name" value="HAMP domain-like"/>
    <property type="match status" value="1"/>
</dbReference>
<feature type="transmembrane region" description="Helical" evidence="9">
    <location>
        <begin position="12"/>
        <end position="36"/>
    </location>
</feature>
<keyword evidence="9" id="KW-0812">Transmembrane</keyword>
<dbReference type="PROSITE" id="PS50109">
    <property type="entry name" value="HIS_KIN"/>
    <property type="match status" value="1"/>
</dbReference>
<dbReference type="SUPFAM" id="SSF55874">
    <property type="entry name" value="ATPase domain of HSP90 chaperone/DNA topoisomerase II/histidine kinase"/>
    <property type="match status" value="1"/>
</dbReference>
<feature type="domain" description="Histidine kinase" evidence="10">
    <location>
        <begin position="344"/>
        <end position="555"/>
    </location>
</feature>
<dbReference type="Pfam" id="PF00512">
    <property type="entry name" value="HisKA"/>
    <property type="match status" value="1"/>
</dbReference>
<evidence type="ECO:0000256" key="5">
    <source>
        <dbReference type="ARBA" id="ARBA00022679"/>
    </source>
</evidence>
<comment type="caution">
    <text evidence="12">The sequence shown here is derived from an EMBL/GenBank/DDBJ whole genome shotgun (WGS) entry which is preliminary data.</text>
</comment>
<dbReference type="InterPro" id="IPR005467">
    <property type="entry name" value="His_kinase_dom"/>
</dbReference>
<keyword evidence="9" id="KW-0472">Membrane</keyword>
<dbReference type="PRINTS" id="PR00344">
    <property type="entry name" value="BCTRLSENSOR"/>
</dbReference>
<dbReference type="Gene3D" id="1.10.287.130">
    <property type="match status" value="1"/>
</dbReference>
<dbReference type="STRING" id="180332.GCA_000797495_00325"/>
<dbReference type="EC" id="2.7.13.3" evidence="3"/>
<dbReference type="RefSeq" id="WP_138001909.1">
    <property type="nucleotide sequence ID" value="NZ_QGQD01000023.1"/>
</dbReference>
<dbReference type="SUPFAM" id="SSF47384">
    <property type="entry name" value="Homodimeric domain of signal transducing histidine kinase"/>
    <property type="match status" value="1"/>
</dbReference>
<dbReference type="AlphaFoldDB" id="A0A4U8QBC0"/>
<dbReference type="Gene3D" id="6.10.340.10">
    <property type="match status" value="1"/>
</dbReference>
<evidence type="ECO:0000256" key="6">
    <source>
        <dbReference type="ARBA" id="ARBA00022777"/>
    </source>
</evidence>
<proteinExistence type="predicted"/>
<keyword evidence="6" id="KW-0418">Kinase</keyword>
<evidence type="ECO:0000256" key="4">
    <source>
        <dbReference type="ARBA" id="ARBA00022553"/>
    </source>
</evidence>
<dbReference type="SMART" id="SM00304">
    <property type="entry name" value="HAMP"/>
    <property type="match status" value="1"/>
</dbReference>
<sequence length="555" mass="62448">MIKRIRGSLTLKIFLITSLILICVCGVTYGFIAYFMPQTYTYGISEDMDKKTDALVADLENIKFEDSGPLFDDFIVNNTVDLQLLDADGNEIQRPGSVQSGFVETIGKQSMLSITINEKEQNSAADASSIAVGSMHSATTGNEAIETVEVIDRSAVKKESSEETEEKSDDNLLAYSNALATNTDIYGFIENPVDISVMTTSASVDYGMQKPVTFSGSDKEYELYVLGAYRFVNQAVEAMNKILPWLIVVIVFISTLTAYLYSRYITRPVVRLSKISKKMSDLEFNWICDEKRNDEIGVLSSSLNELSQKLSTALSELKSANESLQKDIETERKLEQKRLEFFSAVSHELKTPITVMKGQLEGMMYQVGIYKNRDKYLARSYSVACTMEDMVQEILTVSRMEASGFMPQMEEFNLGNMVKDCAHRQDDLFIQKDMEVSYHISNDLYARGDKKLLQKALNNIISNAIHYSPDGAKIQIEAYKEDQKLTVRVENSGVHLDEAAVPRIFEAFFRVEKSRNRNTGGSGLGLYIVKMILELHKADYRIENTFNGVAFTFSI</sequence>
<evidence type="ECO:0000256" key="1">
    <source>
        <dbReference type="ARBA" id="ARBA00000085"/>
    </source>
</evidence>
<evidence type="ECO:0000313" key="13">
    <source>
        <dbReference type="Proteomes" id="UP000306509"/>
    </source>
</evidence>
<dbReference type="InterPro" id="IPR036890">
    <property type="entry name" value="HATPase_C_sf"/>
</dbReference>
<dbReference type="CDD" id="cd00082">
    <property type="entry name" value="HisKA"/>
    <property type="match status" value="1"/>
</dbReference>
<feature type="domain" description="HAMP" evidence="11">
    <location>
        <begin position="263"/>
        <end position="315"/>
    </location>
</feature>
<evidence type="ECO:0000256" key="3">
    <source>
        <dbReference type="ARBA" id="ARBA00012438"/>
    </source>
</evidence>
<feature type="coiled-coil region" evidence="8">
    <location>
        <begin position="303"/>
        <end position="337"/>
    </location>
</feature>
<evidence type="ECO:0000259" key="11">
    <source>
        <dbReference type="PROSITE" id="PS50885"/>
    </source>
</evidence>
<evidence type="ECO:0000256" key="2">
    <source>
        <dbReference type="ARBA" id="ARBA00004370"/>
    </source>
</evidence>
<accession>A0A4U8QBC0</accession>
<keyword evidence="8" id="KW-0175">Coiled coil</keyword>
<comment type="subcellular location">
    <subcellularLocation>
        <location evidence="2">Membrane</location>
    </subcellularLocation>
</comment>
<evidence type="ECO:0000256" key="7">
    <source>
        <dbReference type="ARBA" id="ARBA00023012"/>
    </source>
</evidence>
<keyword evidence="7" id="KW-0902">Two-component regulatory system</keyword>
<dbReference type="FunFam" id="3.30.565.10:FF:000006">
    <property type="entry name" value="Sensor histidine kinase WalK"/>
    <property type="match status" value="1"/>
</dbReference>
<keyword evidence="5 12" id="KW-0808">Transferase</keyword>
<dbReference type="SMART" id="SM00387">
    <property type="entry name" value="HATPase_c"/>
    <property type="match status" value="1"/>
</dbReference>
<dbReference type="GO" id="GO:0005886">
    <property type="term" value="C:plasma membrane"/>
    <property type="evidence" value="ECO:0007669"/>
    <property type="project" value="TreeGrafter"/>
</dbReference>
<name>A0A4U8QBC0_9FIRM</name>
<evidence type="ECO:0000256" key="9">
    <source>
        <dbReference type="SAM" id="Phobius"/>
    </source>
</evidence>